<dbReference type="RefSeq" id="WP_076546216.1">
    <property type="nucleotide sequence ID" value="NZ_FTNC01000041.1"/>
</dbReference>
<evidence type="ECO:0000259" key="2">
    <source>
        <dbReference type="Pfam" id="PF22725"/>
    </source>
</evidence>
<dbReference type="PANTHER" id="PTHR43249:SF1">
    <property type="entry name" value="D-GLUCOSIDE 3-DEHYDROGENASE"/>
    <property type="match status" value="1"/>
</dbReference>
<accession>A0A1N7C5Q3</accession>
<organism evidence="3 4">
    <name type="scientific">Halanaerobium kushneri</name>
    <dbReference type="NCBI Taxonomy" id="56779"/>
    <lineage>
        <taxon>Bacteria</taxon>
        <taxon>Bacillati</taxon>
        <taxon>Bacillota</taxon>
        <taxon>Clostridia</taxon>
        <taxon>Halanaerobiales</taxon>
        <taxon>Halanaerobiaceae</taxon>
        <taxon>Halanaerobium</taxon>
    </lineage>
</organism>
<dbReference type="SUPFAM" id="SSF55347">
    <property type="entry name" value="Glyceraldehyde-3-phosphate dehydrogenase-like, C-terminal domain"/>
    <property type="match status" value="1"/>
</dbReference>
<dbReference type="GO" id="GO:0000166">
    <property type="term" value="F:nucleotide binding"/>
    <property type="evidence" value="ECO:0007669"/>
    <property type="project" value="InterPro"/>
</dbReference>
<dbReference type="Pfam" id="PF01408">
    <property type="entry name" value="GFO_IDH_MocA"/>
    <property type="match status" value="1"/>
</dbReference>
<reference evidence="4" key="1">
    <citation type="submission" date="2017-01" db="EMBL/GenBank/DDBJ databases">
        <authorList>
            <person name="Varghese N."/>
            <person name="Submissions S."/>
        </authorList>
    </citation>
    <scope>NUCLEOTIDE SEQUENCE [LARGE SCALE GENOMIC DNA]</scope>
    <source>
        <strain evidence="4">ATCC 700103</strain>
    </source>
</reference>
<protein>
    <submittedName>
        <fullName evidence="3">Predicted dehydrogenase</fullName>
    </submittedName>
</protein>
<dbReference type="EMBL" id="FTNC01000041">
    <property type="protein sequence ID" value="SIR58971.1"/>
    <property type="molecule type" value="Genomic_DNA"/>
</dbReference>
<name>A0A1N7C5Q3_9FIRM</name>
<dbReference type="InterPro" id="IPR055170">
    <property type="entry name" value="GFO_IDH_MocA-like_dom"/>
</dbReference>
<dbReference type="InterPro" id="IPR000683">
    <property type="entry name" value="Gfo/Idh/MocA-like_OxRdtase_N"/>
</dbReference>
<feature type="domain" description="Gfo/Idh/MocA-like oxidoreductase N-terminal" evidence="1">
    <location>
        <begin position="5"/>
        <end position="130"/>
    </location>
</feature>
<evidence type="ECO:0000259" key="1">
    <source>
        <dbReference type="Pfam" id="PF01408"/>
    </source>
</evidence>
<dbReference type="Gene3D" id="3.40.50.720">
    <property type="entry name" value="NAD(P)-binding Rossmann-like Domain"/>
    <property type="match status" value="1"/>
</dbReference>
<dbReference type="Pfam" id="PF22725">
    <property type="entry name" value="GFO_IDH_MocA_C3"/>
    <property type="match status" value="1"/>
</dbReference>
<proteinExistence type="predicted"/>
<evidence type="ECO:0000313" key="3">
    <source>
        <dbReference type="EMBL" id="SIR58971.1"/>
    </source>
</evidence>
<sequence>MSEVGFAVVGVRNFAGSYLRNIEELETEGKMKLTAVVVNDQVNNADKVRELRHKGIAIYSSYENLLKEGKSCVDIIGLPVSIPTHSEMAIKGMKAGYNILLEKPPAPTVQEIDAMIKTEKETGRFCSIGFQYIHSHTIRKIKKFILDGKLGEVKEIAAKGFWPRFKSYYDRNDWAGKSVAMGQLVLDGPMHNAFAHYLNNMIFIAGSNMHSSAQLKRVRAELYRGHSYIEADDNSCIELETNSGTKIYFYVTHIPEAKRDPIMEIVGTEGKITWQMNEDTKIELDNGEVIEFDNEGLDPKKEVFRIAADKHLSLIEDLYCTPENTRNFVVAINGAYDSAQKIKAIPQDLIKEFNNDEGEYQTVLPGIDDLIDQAFAERKLLSDLDIDWAVKTEWINVENYPGFNPFN</sequence>
<dbReference type="OrthoDB" id="9781966at2"/>
<dbReference type="InterPro" id="IPR036291">
    <property type="entry name" value="NAD(P)-bd_dom_sf"/>
</dbReference>
<dbReference type="AlphaFoldDB" id="A0A1N7C5Q3"/>
<keyword evidence="4" id="KW-1185">Reference proteome</keyword>
<feature type="domain" description="GFO/IDH/MocA-like oxidoreductase" evidence="2">
    <location>
        <begin position="138"/>
        <end position="272"/>
    </location>
</feature>
<dbReference type="Gene3D" id="3.30.360.10">
    <property type="entry name" value="Dihydrodipicolinate Reductase, domain 2"/>
    <property type="match status" value="1"/>
</dbReference>
<evidence type="ECO:0000313" key="4">
    <source>
        <dbReference type="Proteomes" id="UP000185669"/>
    </source>
</evidence>
<dbReference type="STRING" id="56779.SAMN05421834_14111"/>
<dbReference type="Proteomes" id="UP000185669">
    <property type="component" value="Unassembled WGS sequence"/>
</dbReference>
<dbReference type="InterPro" id="IPR052515">
    <property type="entry name" value="Gfo/Idh/MocA_Oxidoreductase"/>
</dbReference>
<dbReference type="PANTHER" id="PTHR43249">
    <property type="entry name" value="UDP-N-ACETYL-2-AMINO-2-DEOXY-D-GLUCURONATE OXIDASE"/>
    <property type="match status" value="1"/>
</dbReference>
<gene>
    <name evidence="3" type="ORF">SAMN05421834_14111</name>
</gene>
<dbReference type="SUPFAM" id="SSF51735">
    <property type="entry name" value="NAD(P)-binding Rossmann-fold domains"/>
    <property type="match status" value="1"/>
</dbReference>